<feature type="transmembrane region" description="Helical" evidence="1">
    <location>
        <begin position="211"/>
        <end position="228"/>
    </location>
</feature>
<dbReference type="OrthoDB" id="10472404at2759"/>
<dbReference type="KEGG" id="ccp:CHC_T00000173001"/>
<organism evidence="2 3">
    <name type="scientific">Chondrus crispus</name>
    <name type="common">Carrageen Irish moss</name>
    <name type="synonym">Polymorpha crispa</name>
    <dbReference type="NCBI Taxonomy" id="2769"/>
    <lineage>
        <taxon>Eukaryota</taxon>
        <taxon>Rhodophyta</taxon>
        <taxon>Florideophyceae</taxon>
        <taxon>Rhodymeniophycidae</taxon>
        <taxon>Gigartinales</taxon>
        <taxon>Gigartinaceae</taxon>
        <taxon>Chondrus</taxon>
    </lineage>
</organism>
<dbReference type="Proteomes" id="UP000012073">
    <property type="component" value="Unassembled WGS sequence"/>
</dbReference>
<evidence type="ECO:0000313" key="3">
    <source>
        <dbReference type="Proteomes" id="UP000012073"/>
    </source>
</evidence>
<proteinExistence type="predicted"/>
<evidence type="ECO:0000313" key="2">
    <source>
        <dbReference type="EMBL" id="CDF39292.1"/>
    </source>
</evidence>
<dbReference type="Gramene" id="CDF39292">
    <property type="protein sequence ID" value="CDF39292"/>
    <property type="gene ID" value="CHC_T00000173001"/>
</dbReference>
<gene>
    <name evidence="2" type="ORF">CHC_T00000173001</name>
</gene>
<sequence>MLASIVDGRKAANASDACNLNLSETIVDAKDALFQAQRNIPQLPDRSDDAKNWTRGAVPLRDWDLRRSGQTCTSDNLFAYRKMGTWFLRAGVTNNPVDAFMPDYERQFVDEYIPRDWSDALRLPHVRYGGGPVENATTIIARFGGIPGLASVSVMVFDENPALTEALRLNAIAVDQAKDAVTLSNIAILALPIVMTLFPVAFLADLNTFAMLCYIVFTDIFSALPFMIKGFELLDSAATNRGEAVAYHAGNETLGQMEVWAAECHGEDSFRVMGIVFVIVAAVAMVGGVLLEVVAAGVMRRRRAVNKNEASGPFGMALFEGTRYAPLGSAKQEDWERRLSEEMAPGRWSYDEADFLKLPDGHGATGKEILSLAERADPEAPSRRWRWVPWRRGERDEVDGEDSRTIEEYGDEEEVGAAAMGTPADDGAGDKWIVTPCRITPSARTQADPEISRAKSVRPHAMRAVREECDSRPSDVFIYSIHLKTGDCANSLFDTNFKLG</sequence>
<accession>R7QLA2</accession>
<dbReference type="AlphaFoldDB" id="R7QLA2"/>
<keyword evidence="3" id="KW-1185">Reference proteome</keyword>
<dbReference type="GeneID" id="17326922"/>
<keyword evidence="1" id="KW-0472">Membrane</keyword>
<name>R7QLA2_CHOCR</name>
<dbReference type="EMBL" id="HG002020">
    <property type="protein sequence ID" value="CDF39292.1"/>
    <property type="molecule type" value="Genomic_DNA"/>
</dbReference>
<evidence type="ECO:0000256" key="1">
    <source>
        <dbReference type="SAM" id="Phobius"/>
    </source>
</evidence>
<reference evidence="3" key="1">
    <citation type="journal article" date="2013" name="Proc. Natl. Acad. Sci. U.S.A.">
        <title>Genome structure and metabolic features in the red seaweed Chondrus crispus shed light on evolution of the Archaeplastida.</title>
        <authorList>
            <person name="Collen J."/>
            <person name="Porcel B."/>
            <person name="Carre W."/>
            <person name="Ball S.G."/>
            <person name="Chaparro C."/>
            <person name="Tonon T."/>
            <person name="Barbeyron T."/>
            <person name="Michel G."/>
            <person name="Noel B."/>
            <person name="Valentin K."/>
            <person name="Elias M."/>
            <person name="Artiguenave F."/>
            <person name="Arun A."/>
            <person name="Aury J.M."/>
            <person name="Barbosa-Neto J.F."/>
            <person name="Bothwell J.H."/>
            <person name="Bouget F.Y."/>
            <person name="Brillet L."/>
            <person name="Cabello-Hurtado F."/>
            <person name="Capella-Gutierrez S."/>
            <person name="Charrier B."/>
            <person name="Cladiere L."/>
            <person name="Cock J.M."/>
            <person name="Coelho S.M."/>
            <person name="Colleoni C."/>
            <person name="Czjzek M."/>
            <person name="Da Silva C."/>
            <person name="Delage L."/>
            <person name="Denoeud F."/>
            <person name="Deschamps P."/>
            <person name="Dittami S.M."/>
            <person name="Gabaldon T."/>
            <person name="Gachon C.M."/>
            <person name="Groisillier A."/>
            <person name="Herve C."/>
            <person name="Jabbari K."/>
            <person name="Katinka M."/>
            <person name="Kloareg B."/>
            <person name="Kowalczyk N."/>
            <person name="Labadie K."/>
            <person name="Leblanc C."/>
            <person name="Lopez P.J."/>
            <person name="McLachlan D.H."/>
            <person name="Meslet-Cladiere L."/>
            <person name="Moustafa A."/>
            <person name="Nehr Z."/>
            <person name="Nyvall Collen P."/>
            <person name="Panaud O."/>
            <person name="Partensky F."/>
            <person name="Poulain J."/>
            <person name="Rensing S.A."/>
            <person name="Rousvoal S."/>
            <person name="Samson G."/>
            <person name="Symeonidi A."/>
            <person name="Weissenbach J."/>
            <person name="Zambounis A."/>
            <person name="Wincker P."/>
            <person name="Boyen C."/>
        </authorList>
    </citation>
    <scope>NUCLEOTIDE SEQUENCE [LARGE SCALE GENOMIC DNA]</scope>
    <source>
        <strain evidence="3">cv. Stackhouse</strain>
    </source>
</reference>
<keyword evidence="1" id="KW-1133">Transmembrane helix</keyword>
<keyword evidence="1" id="KW-0812">Transmembrane</keyword>
<feature type="transmembrane region" description="Helical" evidence="1">
    <location>
        <begin position="186"/>
        <end position="204"/>
    </location>
</feature>
<dbReference type="RefSeq" id="XP_005719203.1">
    <property type="nucleotide sequence ID" value="XM_005719146.1"/>
</dbReference>
<protein>
    <submittedName>
        <fullName evidence="2">Uncharacterized protein</fullName>
    </submittedName>
</protein>
<feature type="transmembrane region" description="Helical" evidence="1">
    <location>
        <begin position="275"/>
        <end position="298"/>
    </location>
</feature>